<evidence type="ECO:0000256" key="1">
    <source>
        <dbReference type="ARBA" id="ARBA00005234"/>
    </source>
</evidence>
<comment type="caution">
    <text evidence="6">The sequence shown here is derived from an EMBL/GenBank/DDBJ whole genome shotgun (WGS) entry which is preliminary data.</text>
</comment>
<protein>
    <recommendedName>
        <fullName evidence="5">Ubiquitin-like protease family profile domain-containing protein</fullName>
    </recommendedName>
</protein>
<accession>A0ABQ8E8X4</accession>
<evidence type="ECO:0000313" key="6">
    <source>
        <dbReference type="EMBL" id="KAH0937090.1"/>
    </source>
</evidence>
<keyword evidence="7" id="KW-1185">Reference proteome</keyword>
<dbReference type="EMBL" id="JAGKQM010000002">
    <property type="protein sequence ID" value="KAH0937090.1"/>
    <property type="molecule type" value="Genomic_DNA"/>
</dbReference>
<name>A0ABQ8E8X4_BRANA</name>
<dbReference type="InterPro" id="IPR003653">
    <property type="entry name" value="Peptidase_C48_C"/>
</dbReference>
<dbReference type="Gene3D" id="3.40.395.10">
    <property type="entry name" value="Adenoviral Proteinase, Chain A"/>
    <property type="match status" value="1"/>
</dbReference>
<dbReference type="InterPro" id="IPR038765">
    <property type="entry name" value="Papain-like_cys_pep_sf"/>
</dbReference>
<keyword evidence="3" id="KW-0378">Hydrolase</keyword>
<feature type="non-terminal residue" evidence="6">
    <location>
        <position position="1"/>
    </location>
</feature>
<dbReference type="Proteomes" id="UP000824890">
    <property type="component" value="Unassembled WGS sequence"/>
</dbReference>
<feature type="region of interest" description="Disordered" evidence="4">
    <location>
        <begin position="172"/>
        <end position="209"/>
    </location>
</feature>
<feature type="domain" description="Ubiquitin-like protease family profile" evidence="5">
    <location>
        <begin position="627"/>
        <end position="817"/>
    </location>
</feature>
<dbReference type="PROSITE" id="PS50600">
    <property type="entry name" value="ULP_PROTEASE"/>
    <property type="match status" value="1"/>
</dbReference>
<evidence type="ECO:0000256" key="3">
    <source>
        <dbReference type="ARBA" id="ARBA00022801"/>
    </source>
</evidence>
<evidence type="ECO:0000313" key="7">
    <source>
        <dbReference type="Proteomes" id="UP000824890"/>
    </source>
</evidence>
<dbReference type="Pfam" id="PF02902">
    <property type="entry name" value="Peptidase_C48"/>
    <property type="match status" value="1"/>
</dbReference>
<dbReference type="PANTHER" id="PTHR48449">
    <property type="entry name" value="DUF1985 DOMAIN-CONTAINING PROTEIN"/>
    <property type="match status" value="1"/>
</dbReference>
<dbReference type="Pfam" id="PF09331">
    <property type="entry name" value="DUF1985"/>
    <property type="match status" value="1"/>
</dbReference>
<feature type="compositionally biased region" description="Acidic residues" evidence="4">
    <location>
        <begin position="182"/>
        <end position="191"/>
    </location>
</feature>
<evidence type="ECO:0000256" key="4">
    <source>
        <dbReference type="SAM" id="MobiDB-lite"/>
    </source>
</evidence>
<keyword evidence="2" id="KW-0645">Protease</keyword>
<dbReference type="SUPFAM" id="SSF54001">
    <property type="entry name" value="Cysteine proteinases"/>
    <property type="match status" value="1"/>
</dbReference>
<organism evidence="6 7">
    <name type="scientific">Brassica napus</name>
    <name type="common">Rape</name>
    <dbReference type="NCBI Taxonomy" id="3708"/>
    <lineage>
        <taxon>Eukaryota</taxon>
        <taxon>Viridiplantae</taxon>
        <taxon>Streptophyta</taxon>
        <taxon>Embryophyta</taxon>
        <taxon>Tracheophyta</taxon>
        <taxon>Spermatophyta</taxon>
        <taxon>Magnoliopsida</taxon>
        <taxon>eudicotyledons</taxon>
        <taxon>Gunneridae</taxon>
        <taxon>Pentapetalae</taxon>
        <taxon>rosids</taxon>
        <taxon>malvids</taxon>
        <taxon>Brassicales</taxon>
        <taxon>Brassicaceae</taxon>
        <taxon>Brassiceae</taxon>
        <taxon>Brassica</taxon>
    </lineage>
</organism>
<sequence length="852" mass="93879">SLQIQMENQTEVEPPLPIPERVFAFGEEPVGVRVTPYHKPFAIKKILRALEDDEVEVLRQVPVNSVIRMLKKRSVTGKETRLKYALLALLASVVLPTTHNPRISHDHAEKIKDLEGFLAFPWGRLSFDLLMSSIKERNEVSLSQNTIALKGFVLALQLVMIEAVPALTEVVHEGGSSGSESESADDEDVPDEERKGKRSISPGHARETDCAGKVSVRSIISVATDDCNGQSEFGWSDDEEDVRVQNLENLIALGFRFTHTSFTGGVSKADVAIMREETRSEAEVRKVTKQKSNQRSSDVVDVEYIASSVKASVSVELSRIEAEMKILSDSFSTFETHIVPNIQDMLNQFRDEIVRMLSNPPIVSPGRSMQNVPETVPVTCWNNNNLGGRSTFRGCADNNDCPAGVGMDTPTLPMEVCISREEVSKSKDSCVVAQPPTATHAEVDASHIILNAMLFAESGGNLIPTMASSGTRQAQPMGGSVDVVTDVEISNSPKGSAIPNELAVAPGPVFPKPTFSLGLTQEEPKKGETSSVVITEESRGKVVNEDCTGVEVPDPPGPFLPCRKSKRQKVVPKALVGDYRCEKTFLSRAWEAHVASKTSDDSIGLAAKFSQLIDMLKSHFAFTVNGVRISSKDMTVMLENSSHLPPKVVDLLIHHTRALYNSDTEKFAKNQSVFLDTKFVSQFSKTYVRFSKVVNKDSFMFPASLLESFNAACTNLDPSRYYFPFNLDKSHWVGGCVDATSCHLVVLDCNTSIRTDRMMCNELQPFAVMFPYLLRKAGKHISMKDMKALAFDRPRTVPQNHNQFQSAVTTVLLIQAHAFGGLEVCKLIHPNVVEGEVERVAVNIVERYHGII</sequence>
<gene>
    <name evidence="6" type="ORF">HID58_004551</name>
</gene>
<reference evidence="6 7" key="1">
    <citation type="submission" date="2021-05" db="EMBL/GenBank/DDBJ databases">
        <title>Genome Assembly of Synthetic Allotetraploid Brassica napus Reveals Homoeologous Exchanges between Subgenomes.</title>
        <authorList>
            <person name="Davis J.T."/>
        </authorList>
    </citation>
    <scope>NUCLEOTIDE SEQUENCE [LARGE SCALE GENOMIC DNA]</scope>
    <source>
        <strain evidence="7">cv. Da-Ae</strain>
        <tissue evidence="6">Seedling</tissue>
    </source>
</reference>
<evidence type="ECO:0000259" key="5">
    <source>
        <dbReference type="PROSITE" id="PS50600"/>
    </source>
</evidence>
<comment type="similarity">
    <text evidence="1">Belongs to the peptidase C48 family.</text>
</comment>
<evidence type="ECO:0000256" key="2">
    <source>
        <dbReference type="ARBA" id="ARBA00022670"/>
    </source>
</evidence>
<dbReference type="InterPro" id="IPR015410">
    <property type="entry name" value="DUF1985"/>
</dbReference>
<dbReference type="PANTHER" id="PTHR48449:SF2">
    <property type="entry name" value="UBIQUITIN-LIKE PROTEASE FAMILY PROFILE DOMAIN-CONTAINING PROTEIN"/>
    <property type="match status" value="1"/>
</dbReference>
<proteinExistence type="inferred from homology"/>